<evidence type="ECO:0000256" key="17">
    <source>
        <dbReference type="ARBA" id="ARBA00041964"/>
    </source>
</evidence>
<dbReference type="InterPro" id="IPR023696">
    <property type="entry name" value="Ureohydrolase_dom_sf"/>
</dbReference>
<keyword evidence="7" id="KW-0158">Chromosome</keyword>
<comment type="subcellular location">
    <subcellularLocation>
        <location evidence="3">Chromosome</location>
    </subcellularLocation>
    <subcellularLocation>
        <location evidence="4">Cytoplasm</location>
    </subcellularLocation>
    <subcellularLocation>
        <location evidence="2">Nucleus</location>
    </subcellularLocation>
</comment>
<feature type="domain" description="Histone deacetylase" evidence="23">
    <location>
        <begin position="302"/>
        <end position="593"/>
    </location>
</feature>
<keyword evidence="14" id="KW-0804">Transcription</keyword>
<comment type="caution">
    <text evidence="24">The sequence shown here is derived from an EMBL/GenBank/DDBJ whole genome shotgun (WGS) entry which is preliminary data.</text>
</comment>
<evidence type="ECO:0000256" key="8">
    <source>
        <dbReference type="ARBA" id="ARBA00022490"/>
    </source>
</evidence>
<dbReference type="GO" id="GO:0005737">
    <property type="term" value="C:cytoplasm"/>
    <property type="evidence" value="ECO:0007669"/>
    <property type="project" value="UniProtKB-SubCell"/>
</dbReference>
<dbReference type="Gene3D" id="3.40.800.20">
    <property type="entry name" value="Histone deacetylase domain"/>
    <property type="match status" value="1"/>
</dbReference>
<dbReference type="PANTHER" id="PTHR10625">
    <property type="entry name" value="HISTONE DEACETYLASE HDAC1-RELATED"/>
    <property type="match status" value="1"/>
</dbReference>
<dbReference type="PRINTS" id="PR01270">
    <property type="entry name" value="HDASUPER"/>
</dbReference>
<evidence type="ECO:0000256" key="14">
    <source>
        <dbReference type="ARBA" id="ARBA00023163"/>
    </source>
</evidence>
<keyword evidence="11" id="KW-0378">Hydrolase</keyword>
<proteinExistence type="inferred from homology"/>
<dbReference type="PANTHER" id="PTHR10625:SF14">
    <property type="entry name" value="HISTONE DEACETYLASE 8"/>
    <property type="match status" value="1"/>
</dbReference>
<evidence type="ECO:0000256" key="15">
    <source>
        <dbReference type="ARBA" id="ARBA00023242"/>
    </source>
</evidence>
<dbReference type="GO" id="GO:0141221">
    <property type="term" value="F:histone deacetylase activity, hydrolytic mechanism"/>
    <property type="evidence" value="ECO:0007669"/>
    <property type="project" value="UniProtKB-EC"/>
</dbReference>
<comment type="catalytic activity">
    <reaction evidence="20">
        <text>N(6)-(2E)-butenoyl-L-lysyl-[protein] + H2O = (2E)-2-butenoate + L-lysyl-[protein]</text>
        <dbReference type="Rhea" id="RHEA:69172"/>
        <dbReference type="Rhea" id="RHEA-COMP:9752"/>
        <dbReference type="Rhea" id="RHEA-COMP:13707"/>
        <dbReference type="ChEBI" id="CHEBI:15377"/>
        <dbReference type="ChEBI" id="CHEBI:29969"/>
        <dbReference type="ChEBI" id="CHEBI:35899"/>
        <dbReference type="ChEBI" id="CHEBI:137954"/>
    </reaction>
    <physiologicalReaction direction="left-to-right" evidence="20">
        <dbReference type="Rhea" id="RHEA:69173"/>
    </physiologicalReaction>
</comment>
<evidence type="ECO:0000256" key="13">
    <source>
        <dbReference type="ARBA" id="ARBA00023015"/>
    </source>
</evidence>
<dbReference type="InterPro" id="IPR023801">
    <property type="entry name" value="His_deacetylse_dom"/>
</dbReference>
<dbReference type="Pfam" id="PF00850">
    <property type="entry name" value="Hist_deacetyl"/>
    <property type="match status" value="1"/>
</dbReference>
<gene>
    <name evidence="24" type="ORF">PoB_006982000</name>
</gene>
<evidence type="ECO:0000256" key="1">
    <source>
        <dbReference type="ARBA" id="ARBA00001968"/>
    </source>
</evidence>
<dbReference type="GO" id="GO:0046872">
    <property type="term" value="F:metal ion binding"/>
    <property type="evidence" value="ECO:0007669"/>
    <property type="project" value="UniProtKB-KW"/>
</dbReference>
<evidence type="ECO:0000256" key="2">
    <source>
        <dbReference type="ARBA" id="ARBA00004123"/>
    </source>
</evidence>
<reference evidence="24 25" key="1">
    <citation type="journal article" date="2021" name="Elife">
        <title>Chloroplast acquisition without the gene transfer in kleptoplastic sea slugs, Plakobranchus ocellatus.</title>
        <authorList>
            <person name="Maeda T."/>
            <person name="Takahashi S."/>
            <person name="Yoshida T."/>
            <person name="Shimamura S."/>
            <person name="Takaki Y."/>
            <person name="Nagai Y."/>
            <person name="Toyoda A."/>
            <person name="Suzuki Y."/>
            <person name="Arimoto A."/>
            <person name="Ishii H."/>
            <person name="Satoh N."/>
            <person name="Nishiyama T."/>
            <person name="Hasebe M."/>
            <person name="Maruyama T."/>
            <person name="Minagawa J."/>
            <person name="Obokata J."/>
            <person name="Shigenobu S."/>
        </authorList>
    </citation>
    <scope>NUCLEOTIDE SEQUENCE [LARGE SCALE GENOMIC DNA]</scope>
</reference>
<keyword evidence="9" id="KW-0678">Repressor</keyword>
<evidence type="ECO:0000256" key="10">
    <source>
        <dbReference type="ARBA" id="ARBA00022723"/>
    </source>
</evidence>
<evidence type="ECO:0000256" key="20">
    <source>
        <dbReference type="ARBA" id="ARBA00049193"/>
    </source>
</evidence>
<keyword evidence="13" id="KW-0805">Transcription regulation</keyword>
<accession>A0AAV4DGP6</accession>
<keyword evidence="10" id="KW-0479">Metal-binding</keyword>
<dbReference type="FunFam" id="3.40.800.20:FF:000006">
    <property type="entry name" value="Histone deacetylase 8"/>
    <property type="match status" value="1"/>
</dbReference>
<feature type="region of interest" description="Disordered" evidence="22">
    <location>
        <begin position="101"/>
        <end position="125"/>
    </location>
</feature>
<evidence type="ECO:0000256" key="22">
    <source>
        <dbReference type="SAM" id="MobiDB-lite"/>
    </source>
</evidence>
<evidence type="ECO:0000256" key="12">
    <source>
        <dbReference type="ARBA" id="ARBA00022853"/>
    </source>
</evidence>
<dbReference type="AlphaFoldDB" id="A0AAV4DGP6"/>
<comment type="catalytic activity">
    <reaction evidence="21">
        <text>N(6)-acetyl-L-lysyl-[histone] + H2O = L-lysyl-[histone] + acetate</text>
        <dbReference type="Rhea" id="RHEA:58196"/>
        <dbReference type="Rhea" id="RHEA-COMP:9845"/>
        <dbReference type="Rhea" id="RHEA-COMP:11338"/>
        <dbReference type="ChEBI" id="CHEBI:15377"/>
        <dbReference type="ChEBI" id="CHEBI:29969"/>
        <dbReference type="ChEBI" id="CHEBI:30089"/>
        <dbReference type="ChEBI" id="CHEBI:61930"/>
        <dbReference type="EC" id="3.5.1.98"/>
    </reaction>
    <physiologicalReaction direction="left-to-right" evidence="21">
        <dbReference type="Rhea" id="RHEA:58197"/>
    </physiologicalReaction>
</comment>
<evidence type="ECO:0000256" key="6">
    <source>
        <dbReference type="ARBA" id="ARBA00012111"/>
    </source>
</evidence>
<keyword evidence="8" id="KW-0963">Cytoplasm</keyword>
<dbReference type="PRINTS" id="PR01271">
    <property type="entry name" value="HISDACETLASE"/>
</dbReference>
<evidence type="ECO:0000256" key="11">
    <source>
        <dbReference type="ARBA" id="ARBA00022801"/>
    </source>
</evidence>
<dbReference type="SUPFAM" id="SSF52768">
    <property type="entry name" value="Arginase/deacetylase"/>
    <property type="match status" value="1"/>
</dbReference>
<protein>
    <recommendedName>
        <fullName evidence="16">Histone deacetylase 8</fullName>
        <ecNumber evidence="6">3.5.1.98</ecNumber>
    </recommendedName>
    <alternativeName>
        <fullName evidence="17">Protein deacetylase HDAC8</fullName>
    </alternativeName>
    <alternativeName>
        <fullName evidence="18">Protein decrotonylase HDAC8</fullName>
    </alternativeName>
</protein>
<keyword evidence="25" id="KW-1185">Reference proteome</keyword>
<dbReference type="InterPro" id="IPR000286">
    <property type="entry name" value="HDACs"/>
</dbReference>
<evidence type="ECO:0000313" key="25">
    <source>
        <dbReference type="Proteomes" id="UP000735302"/>
    </source>
</evidence>
<evidence type="ECO:0000256" key="9">
    <source>
        <dbReference type="ARBA" id="ARBA00022491"/>
    </source>
</evidence>
<evidence type="ECO:0000256" key="16">
    <source>
        <dbReference type="ARBA" id="ARBA00040347"/>
    </source>
</evidence>
<dbReference type="GO" id="GO:0005694">
    <property type="term" value="C:chromosome"/>
    <property type="evidence" value="ECO:0007669"/>
    <property type="project" value="UniProtKB-SubCell"/>
</dbReference>
<comment type="cofactor">
    <cofactor evidence="1">
        <name>a divalent metal cation</name>
        <dbReference type="ChEBI" id="CHEBI:60240"/>
    </cofactor>
</comment>
<evidence type="ECO:0000313" key="24">
    <source>
        <dbReference type="EMBL" id="GFO43315.1"/>
    </source>
</evidence>
<dbReference type="GO" id="GO:0005634">
    <property type="term" value="C:nucleus"/>
    <property type="evidence" value="ECO:0007669"/>
    <property type="project" value="UniProtKB-SubCell"/>
</dbReference>
<evidence type="ECO:0000256" key="18">
    <source>
        <dbReference type="ARBA" id="ARBA00042783"/>
    </source>
</evidence>
<feature type="region of interest" description="Disordered" evidence="22">
    <location>
        <begin position="1"/>
        <end position="59"/>
    </location>
</feature>
<evidence type="ECO:0000256" key="4">
    <source>
        <dbReference type="ARBA" id="ARBA00004496"/>
    </source>
</evidence>
<dbReference type="InterPro" id="IPR003084">
    <property type="entry name" value="HDAC_I/II"/>
</dbReference>
<organism evidence="24 25">
    <name type="scientific">Plakobranchus ocellatus</name>
    <dbReference type="NCBI Taxonomy" id="259542"/>
    <lineage>
        <taxon>Eukaryota</taxon>
        <taxon>Metazoa</taxon>
        <taxon>Spiralia</taxon>
        <taxon>Lophotrochozoa</taxon>
        <taxon>Mollusca</taxon>
        <taxon>Gastropoda</taxon>
        <taxon>Heterobranchia</taxon>
        <taxon>Euthyneura</taxon>
        <taxon>Panpulmonata</taxon>
        <taxon>Sacoglossa</taxon>
        <taxon>Placobranchoidea</taxon>
        <taxon>Plakobranchidae</taxon>
        <taxon>Plakobranchus</taxon>
    </lineage>
</organism>
<evidence type="ECO:0000256" key="3">
    <source>
        <dbReference type="ARBA" id="ARBA00004286"/>
    </source>
</evidence>
<name>A0AAV4DGP6_9GAST</name>
<evidence type="ECO:0000256" key="21">
    <source>
        <dbReference type="ARBA" id="ARBA00049416"/>
    </source>
</evidence>
<dbReference type="EMBL" id="BLXT01007869">
    <property type="protein sequence ID" value="GFO43315.1"/>
    <property type="molecule type" value="Genomic_DNA"/>
</dbReference>
<evidence type="ECO:0000259" key="23">
    <source>
        <dbReference type="Pfam" id="PF00850"/>
    </source>
</evidence>
<dbReference type="GO" id="GO:0031507">
    <property type="term" value="P:heterochromatin formation"/>
    <property type="evidence" value="ECO:0007669"/>
    <property type="project" value="TreeGrafter"/>
</dbReference>
<keyword evidence="12" id="KW-0156">Chromatin regulator</keyword>
<feature type="compositionally biased region" description="Basic and acidic residues" evidence="22">
    <location>
        <begin position="101"/>
        <end position="114"/>
    </location>
</feature>
<dbReference type="InterPro" id="IPR037138">
    <property type="entry name" value="His_deacetylse_dom_sf"/>
</dbReference>
<keyword evidence="15" id="KW-0539">Nucleus</keyword>
<sequence length="650" mass="71198">MQEDRAKYPLIAQGGGNASNDKSSSKHDTCPDSPSKCSLKAESGKAAPKKTGDEESEEMENIFEAPAHTFSILGEHHIGMELTSEALQCSVNSPSPSAVSVEEHFYSSKPESDQKSLAPSLKSDSCEESSNHIKNSCDLYPHTTNDDSCVPSKENRVINITNRNVFSAECKFSFLSQDVSFNDMDPIPNPVLLACNNAINTGMENKSGLADCLKEKKSNDPFDLFSEEDSQPKKYQPIKRKLAQTIAPPTTENGCHLESSSDENILATEASDSKKSKQACRVAFVHSEDLLRKVNQLARIEERAELVYSLIEAFGLLQYVEVVPPRAATEAEILGFHSADYIDFLKDVSSVSDVEETLDPSKLFAEAEIYGLSYDCPLQPGIFETASLISGASIVAADTLTSGQADMAINWYGGWHHAKRDSASGFCYINDIVLAILKLREKFDKVLYVDIDLHHGDGVEEAFSLTSKVMTVSFHKYASGFFPGSGAVEHVGSSRGKFYSVNVPLQDGIKDAEFSSIFIRVMKMVKEKFPPEAIVLQCGADGLSEDHMASFNLTHIGLAKCVCFMLAWGLPTLLLGGGGYNFASTAKCWTFLTGLVARRKLPVDIPEHENLLAYGPDYQMTTAVGNRRDCNTKQYLSTLLAKIESNLQNI</sequence>
<evidence type="ECO:0000256" key="5">
    <source>
        <dbReference type="ARBA" id="ARBA00006457"/>
    </source>
</evidence>
<evidence type="ECO:0000256" key="19">
    <source>
        <dbReference type="ARBA" id="ARBA00049136"/>
    </source>
</evidence>
<dbReference type="Proteomes" id="UP000735302">
    <property type="component" value="Unassembled WGS sequence"/>
</dbReference>
<dbReference type="EC" id="3.5.1.98" evidence="6"/>
<evidence type="ECO:0000256" key="7">
    <source>
        <dbReference type="ARBA" id="ARBA00022454"/>
    </source>
</evidence>
<comment type="catalytic activity">
    <reaction evidence="19">
        <text>N(6)-acetyl-L-lysyl-[protein] + H2O = L-lysyl-[protein] + acetate</text>
        <dbReference type="Rhea" id="RHEA:58108"/>
        <dbReference type="Rhea" id="RHEA-COMP:9752"/>
        <dbReference type="Rhea" id="RHEA-COMP:10731"/>
        <dbReference type="ChEBI" id="CHEBI:15377"/>
        <dbReference type="ChEBI" id="CHEBI:29969"/>
        <dbReference type="ChEBI" id="CHEBI:30089"/>
        <dbReference type="ChEBI" id="CHEBI:61930"/>
    </reaction>
    <physiologicalReaction direction="left-to-right" evidence="19">
        <dbReference type="Rhea" id="RHEA:58109"/>
    </physiologicalReaction>
</comment>
<comment type="similarity">
    <text evidence="5">Belongs to the histone deacetylase family. HD type 1 subfamily.</text>
</comment>